<dbReference type="Proteomes" id="UP000178815">
    <property type="component" value="Unassembled WGS sequence"/>
</dbReference>
<sequence length="108" mass="12092">MNNQSDIERVVMHRVHAIRILRMVISGEAFMVLVCLLALWGIGREVWVAHVLQNAPTNPAELPRFYVAAFSHTRLTVQALTLLTLASLIYLARESVRLLSHLATPAHA</sequence>
<gene>
    <name evidence="2" type="ORF">A2678_00930</name>
</gene>
<keyword evidence="1" id="KW-1133">Transmembrane helix</keyword>
<keyword evidence="1" id="KW-0472">Membrane</keyword>
<dbReference type="AlphaFoldDB" id="A0A1F6CJI0"/>
<keyword evidence="1" id="KW-0812">Transmembrane</keyword>
<accession>A0A1F6CJI0</accession>
<evidence type="ECO:0000313" key="2">
    <source>
        <dbReference type="EMBL" id="OGG49177.1"/>
    </source>
</evidence>
<feature type="transmembrane region" description="Helical" evidence="1">
    <location>
        <begin position="20"/>
        <end position="42"/>
    </location>
</feature>
<reference evidence="2 3" key="1">
    <citation type="journal article" date="2016" name="Nat. Commun.">
        <title>Thousands of microbial genomes shed light on interconnected biogeochemical processes in an aquifer system.</title>
        <authorList>
            <person name="Anantharaman K."/>
            <person name="Brown C.T."/>
            <person name="Hug L.A."/>
            <person name="Sharon I."/>
            <person name="Castelle C.J."/>
            <person name="Probst A.J."/>
            <person name="Thomas B.C."/>
            <person name="Singh A."/>
            <person name="Wilkins M.J."/>
            <person name="Karaoz U."/>
            <person name="Brodie E.L."/>
            <person name="Williams K.H."/>
            <person name="Hubbard S.S."/>
            <person name="Banfield J.F."/>
        </authorList>
    </citation>
    <scope>NUCLEOTIDE SEQUENCE [LARGE SCALE GENOMIC DNA]</scope>
</reference>
<evidence type="ECO:0000256" key="1">
    <source>
        <dbReference type="SAM" id="Phobius"/>
    </source>
</evidence>
<feature type="transmembrane region" description="Helical" evidence="1">
    <location>
        <begin position="75"/>
        <end position="92"/>
    </location>
</feature>
<protein>
    <submittedName>
        <fullName evidence="2">Uncharacterized protein</fullName>
    </submittedName>
</protein>
<name>A0A1F6CJI0_9BACT</name>
<organism evidence="2 3">
    <name type="scientific">Candidatus Kaiserbacteria bacterium RIFCSPHIGHO2_01_FULL_53_31</name>
    <dbReference type="NCBI Taxonomy" id="1798481"/>
    <lineage>
        <taxon>Bacteria</taxon>
        <taxon>Candidatus Kaiseribacteriota</taxon>
    </lineage>
</organism>
<dbReference type="STRING" id="1798481.A2678_00930"/>
<dbReference type="EMBL" id="MFKU01000004">
    <property type="protein sequence ID" value="OGG49177.1"/>
    <property type="molecule type" value="Genomic_DNA"/>
</dbReference>
<proteinExistence type="predicted"/>
<comment type="caution">
    <text evidence="2">The sequence shown here is derived from an EMBL/GenBank/DDBJ whole genome shotgun (WGS) entry which is preliminary data.</text>
</comment>
<evidence type="ECO:0000313" key="3">
    <source>
        <dbReference type="Proteomes" id="UP000178815"/>
    </source>
</evidence>